<reference evidence="2" key="1">
    <citation type="journal article" date="2022" name="Arch. Microbiol.">
        <title>Microbulbifer okhotskensis sp. nov., isolated from a deep bottom sediment of the Okhotsk Sea.</title>
        <authorList>
            <person name="Romanenko L."/>
            <person name="Kurilenko V."/>
            <person name="Otstavnykh N."/>
            <person name="Velansky P."/>
            <person name="Isaeva M."/>
            <person name="Mikhailov V."/>
        </authorList>
    </citation>
    <scope>NUCLEOTIDE SEQUENCE</scope>
    <source>
        <strain evidence="2">OS29</strain>
    </source>
</reference>
<keyword evidence="2" id="KW-0378">Hydrolase</keyword>
<feature type="domain" description="Serine aminopeptidase S33" evidence="1">
    <location>
        <begin position="70"/>
        <end position="182"/>
    </location>
</feature>
<dbReference type="GO" id="GO:0016787">
    <property type="term" value="F:hydrolase activity"/>
    <property type="evidence" value="ECO:0007669"/>
    <property type="project" value="UniProtKB-KW"/>
</dbReference>
<evidence type="ECO:0000313" key="3">
    <source>
        <dbReference type="Proteomes" id="UP001139028"/>
    </source>
</evidence>
<name>A0A9X2ENU4_9GAMM</name>
<dbReference type="Proteomes" id="UP001139028">
    <property type="component" value="Unassembled WGS sequence"/>
</dbReference>
<accession>A0A9X2ENU4</accession>
<evidence type="ECO:0000259" key="1">
    <source>
        <dbReference type="Pfam" id="PF12146"/>
    </source>
</evidence>
<dbReference type="Pfam" id="PF12146">
    <property type="entry name" value="Hydrolase_4"/>
    <property type="match status" value="1"/>
</dbReference>
<dbReference type="Gene3D" id="3.40.50.1820">
    <property type="entry name" value="alpha/beta hydrolase"/>
    <property type="match status" value="1"/>
</dbReference>
<proteinExistence type="predicted"/>
<evidence type="ECO:0000313" key="2">
    <source>
        <dbReference type="EMBL" id="MCO1335677.1"/>
    </source>
</evidence>
<sequence>MLKIIQAIMQLTGRLSPNLSASIALYLFSRPRRFPDSEREKVQLDQARKIHYQGALGTVNTAWSWGEGPVVILCHGWEAKAAKMAALAMVIAGQGFQAVAMDASAHGHSGGKRCNFDIMAKDIHALAGQFPEVFAIVGHSMGGMMAMRAREFGLKAQRYVVLGSPSAPLPIIEIMKAMLKVSPETAEICQDRVAAQIGLTWQELLQCKMYTPEDTPLLMIYDTEDDEVPIFHGERIHKTWPAAELVKTTGLGHRKLVWDIEVIQTVLDFLGQERHRGQIVSADVGRLA</sequence>
<dbReference type="EMBL" id="JALBWM010000074">
    <property type="protein sequence ID" value="MCO1335677.1"/>
    <property type="molecule type" value="Genomic_DNA"/>
</dbReference>
<dbReference type="SUPFAM" id="SSF53474">
    <property type="entry name" value="alpha/beta-Hydrolases"/>
    <property type="match status" value="1"/>
</dbReference>
<gene>
    <name evidence="2" type="ORF">MO867_15170</name>
</gene>
<dbReference type="RefSeq" id="WP_252470628.1">
    <property type="nucleotide sequence ID" value="NZ_JALBWM010000074.1"/>
</dbReference>
<comment type="caution">
    <text evidence="2">The sequence shown here is derived from an EMBL/GenBank/DDBJ whole genome shotgun (WGS) entry which is preliminary data.</text>
</comment>
<dbReference type="InterPro" id="IPR022742">
    <property type="entry name" value="Hydrolase_4"/>
</dbReference>
<organism evidence="2 3">
    <name type="scientific">Microbulbifer okhotskensis</name>
    <dbReference type="NCBI Taxonomy" id="2926617"/>
    <lineage>
        <taxon>Bacteria</taxon>
        <taxon>Pseudomonadati</taxon>
        <taxon>Pseudomonadota</taxon>
        <taxon>Gammaproteobacteria</taxon>
        <taxon>Cellvibrionales</taxon>
        <taxon>Microbulbiferaceae</taxon>
        <taxon>Microbulbifer</taxon>
    </lineage>
</organism>
<dbReference type="InterPro" id="IPR050266">
    <property type="entry name" value="AB_hydrolase_sf"/>
</dbReference>
<protein>
    <submittedName>
        <fullName evidence="2">Alpha/beta hydrolase</fullName>
    </submittedName>
</protein>
<dbReference type="PANTHER" id="PTHR43798">
    <property type="entry name" value="MONOACYLGLYCEROL LIPASE"/>
    <property type="match status" value="1"/>
</dbReference>
<dbReference type="InterPro" id="IPR029058">
    <property type="entry name" value="AB_hydrolase_fold"/>
</dbReference>
<dbReference type="AlphaFoldDB" id="A0A9X2ENU4"/>
<keyword evidence="3" id="KW-1185">Reference proteome</keyword>